<dbReference type="OrthoDB" id="1117213at2"/>
<feature type="transmembrane region" description="Helical" evidence="6">
    <location>
        <begin position="7"/>
        <end position="25"/>
    </location>
</feature>
<evidence type="ECO:0000259" key="7">
    <source>
        <dbReference type="Pfam" id="PF00892"/>
    </source>
</evidence>
<evidence type="ECO:0000256" key="1">
    <source>
        <dbReference type="ARBA" id="ARBA00004141"/>
    </source>
</evidence>
<feature type="transmembrane region" description="Helical" evidence="6">
    <location>
        <begin position="269"/>
        <end position="287"/>
    </location>
</feature>
<dbReference type="PANTHER" id="PTHR32322">
    <property type="entry name" value="INNER MEMBRANE TRANSPORTER"/>
    <property type="match status" value="1"/>
</dbReference>
<protein>
    <submittedName>
        <fullName evidence="8">Permease</fullName>
    </submittedName>
</protein>
<feature type="transmembrane region" description="Helical" evidence="6">
    <location>
        <begin position="97"/>
        <end position="116"/>
    </location>
</feature>
<organism evidence="8 9">
    <name type="scientific">Pontimicrobium aquaticum</name>
    <dbReference type="NCBI Taxonomy" id="2565367"/>
    <lineage>
        <taxon>Bacteria</taxon>
        <taxon>Pseudomonadati</taxon>
        <taxon>Bacteroidota</taxon>
        <taxon>Flavobacteriia</taxon>
        <taxon>Flavobacteriales</taxon>
        <taxon>Flavobacteriaceae</taxon>
        <taxon>Pontimicrobium</taxon>
    </lineage>
</organism>
<name>A0A4U0F187_9FLAO</name>
<dbReference type="EMBL" id="SUPL01000001">
    <property type="protein sequence ID" value="TJY38020.1"/>
    <property type="molecule type" value="Genomic_DNA"/>
</dbReference>
<dbReference type="SUPFAM" id="SSF103481">
    <property type="entry name" value="Multidrug resistance efflux transporter EmrE"/>
    <property type="match status" value="2"/>
</dbReference>
<evidence type="ECO:0000256" key="6">
    <source>
        <dbReference type="SAM" id="Phobius"/>
    </source>
</evidence>
<feature type="transmembrane region" description="Helical" evidence="6">
    <location>
        <begin position="67"/>
        <end position="85"/>
    </location>
</feature>
<evidence type="ECO:0000256" key="2">
    <source>
        <dbReference type="ARBA" id="ARBA00007362"/>
    </source>
</evidence>
<dbReference type="Pfam" id="PF00892">
    <property type="entry name" value="EamA"/>
    <property type="match status" value="2"/>
</dbReference>
<dbReference type="Proteomes" id="UP000307657">
    <property type="component" value="Unassembled WGS sequence"/>
</dbReference>
<evidence type="ECO:0000256" key="3">
    <source>
        <dbReference type="ARBA" id="ARBA00022692"/>
    </source>
</evidence>
<evidence type="ECO:0000256" key="4">
    <source>
        <dbReference type="ARBA" id="ARBA00022989"/>
    </source>
</evidence>
<dbReference type="InterPro" id="IPR037185">
    <property type="entry name" value="EmrE-like"/>
</dbReference>
<keyword evidence="9" id="KW-1185">Reference proteome</keyword>
<feature type="transmembrane region" description="Helical" evidence="6">
    <location>
        <begin position="37"/>
        <end position="55"/>
    </location>
</feature>
<dbReference type="PANTHER" id="PTHR32322:SF2">
    <property type="entry name" value="EAMA DOMAIN-CONTAINING PROTEIN"/>
    <property type="match status" value="1"/>
</dbReference>
<evidence type="ECO:0000313" key="9">
    <source>
        <dbReference type="Proteomes" id="UP000307657"/>
    </source>
</evidence>
<feature type="transmembrane region" description="Helical" evidence="6">
    <location>
        <begin position="123"/>
        <end position="143"/>
    </location>
</feature>
<accession>A0A4U0F187</accession>
<feature type="domain" description="EamA" evidence="7">
    <location>
        <begin position="154"/>
        <end position="287"/>
    </location>
</feature>
<dbReference type="AlphaFoldDB" id="A0A4U0F187"/>
<dbReference type="InterPro" id="IPR000620">
    <property type="entry name" value="EamA_dom"/>
</dbReference>
<proteinExistence type="inferred from homology"/>
<comment type="subcellular location">
    <subcellularLocation>
        <location evidence="1">Membrane</location>
        <topology evidence="1">Multi-pass membrane protein</topology>
    </subcellularLocation>
</comment>
<dbReference type="RefSeq" id="WP_136840439.1">
    <property type="nucleotide sequence ID" value="NZ_SUPL01000001.1"/>
</dbReference>
<comment type="similarity">
    <text evidence="2">Belongs to the EamA transporter family.</text>
</comment>
<sequence>MHLGNKKWIYLAILSLIWGSSFILIKKSLIGLTPLQLGALRIIISACFIFIFGFYTIKDITKAQWKWLAISGLLGTFFPVFLFAFAETEIDSSVASILNSLTPLNTILLGFAIFKIASTKRQILGVIIGFVGTALLILKGAELNPQQNYLYAGLVVLSSIMYGINVNIIKKHLQDVKAISIAVGNFVTIIIPAIIVLLSTNFLDKVDFSNHDFAMSMLYIVILSAFGTALAKVLFNKLVQMATPVFASSVTYSMPLIALMWGILDGESFSVLQGLATILILLGIYLANKRN</sequence>
<evidence type="ECO:0000313" key="8">
    <source>
        <dbReference type="EMBL" id="TJY38020.1"/>
    </source>
</evidence>
<feature type="domain" description="EamA" evidence="7">
    <location>
        <begin position="8"/>
        <end position="137"/>
    </location>
</feature>
<feature type="transmembrane region" description="Helical" evidence="6">
    <location>
        <begin position="181"/>
        <end position="203"/>
    </location>
</feature>
<feature type="transmembrane region" description="Helical" evidence="6">
    <location>
        <begin position="242"/>
        <end position="263"/>
    </location>
</feature>
<gene>
    <name evidence="8" type="ORF">E5167_01820</name>
</gene>
<comment type="caution">
    <text evidence="8">The sequence shown here is derived from an EMBL/GenBank/DDBJ whole genome shotgun (WGS) entry which is preliminary data.</text>
</comment>
<dbReference type="GO" id="GO:0016020">
    <property type="term" value="C:membrane"/>
    <property type="evidence" value="ECO:0007669"/>
    <property type="project" value="UniProtKB-SubCell"/>
</dbReference>
<reference evidence="8 9" key="1">
    <citation type="submission" date="2019-04" db="EMBL/GenBank/DDBJ databases">
        <title>Lacinutrix sp. nov., isolated from marine water.</title>
        <authorList>
            <person name="Kim W."/>
        </authorList>
    </citation>
    <scope>NUCLEOTIDE SEQUENCE [LARGE SCALE GENOMIC DNA]</scope>
    <source>
        <strain evidence="8 9">CAU 1491</strain>
    </source>
</reference>
<keyword evidence="5 6" id="KW-0472">Membrane</keyword>
<keyword evidence="3 6" id="KW-0812">Transmembrane</keyword>
<dbReference type="InterPro" id="IPR050638">
    <property type="entry name" value="AA-Vitamin_Transporters"/>
</dbReference>
<evidence type="ECO:0000256" key="5">
    <source>
        <dbReference type="ARBA" id="ARBA00023136"/>
    </source>
</evidence>
<feature type="transmembrane region" description="Helical" evidence="6">
    <location>
        <begin position="149"/>
        <end position="169"/>
    </location>
</feature>
<keyword evidence="4 6" id="KW-1133">Transmembrane helix</keyword>
<feature type="transmembrane region" description="Helical" evidence="6">
    <location>
        <begin position="215"/>
        <end position="235"/>
    </location>
</feature>